<accession>A0A2L2YK25</accession>
<dbReference type="AlphaFoldDB" id="A0A2L2YK25"/>
<feature type="region of interest" description="Disordered" evidence="6">
    <location>
        <begin position="1"/>
        <end position="30"/>
    </location>
</feature>
<dbReference type="PANTHER" id="PTHR12995">
    <property type="entry name" value="FI21814P1"/>
    <property type="match status" value="1"/>
</dbReference>
<dbReference type="InterPro" id="IPR019397">
    <property type="entry name" value="Uncharacterised_TMEM39"/>
</dbReference>
<evidence type="ECO:0000256" key="1">
    <source>
        <dbReference type="ARBA" id="ARBA00004141"/>
    </source>
</evidence>
<proteinExistence type="evidence at transcript level"/>
<feature type="transmembrane region" description="Helical" evidence="7">
    <location>
        <begin position="239"/>
        <end position="259"/>
    </location>
</feature>
<evidence type="ECO:0000256" key="5">
    <source>
        <dbReference type="ARBA" id="ARBA00023136"/>
    </source>
</evidence>
<keyword evidence="4 7" id="KW-1133">Transmembrane helix</keyword>
<evidence type="ECO:0000256" key="6">
    <source>
        <dbReference type="SAM" id="MobiDB-lite"/>
    </source>
</evidence>
<dbReference type="PANTHER" id="PTHR12995:SF4">
    <property type="entry name" value="FI21814P1"/>
    <property type="match status" value="1"/>
</dbReference>
<evidence type="ECO:0000256" key="4">
    <source>
        <dbReference type="ARBA" id="ARBA00022989"/>
    </source>
</evidence>
<dbReference type="OrthoDB" id="438179at2759"/>
<keyword evidence="3 7" id="KW-0812">Transmembrane</keyword>
<dbReference type="EMBL" id="IAAA01021640">
    <property type="protein sequence ID" value="LAA07770.1"/>
    <property type="molecule type" value="mRNA"/>
</dbReference>
<dbReference type="Pfam" id="PF10271">
    <property type="entry name" value="Tmp39"/>
    <property type="match status" value="1"/>
</dbReference>
<evidence type="ECO:0000313" key="8">
    <source>
        <dbReference type="EMBL" id="LAA07770.1"/>
    </source>
</evidence>
<feature type="transmembrane region" description="Helical" evidence="7">
    <location>
        <begin position="271"/>
        <end position="289"/>
    </location>
</feature>
<name>A0A2L2YK25_PARTP</name>
<feature type="transmembrane region" description="Helical" evidence="7">
    <location>
        <begin position="90"/>
        <end position="109"/>
    </location>
</feature>
<feature type="transmembrane region" description="Helical" evidence="7">
    <location>
        <begin position="401"/>
        <end position="422"/>
    </location>
</feature>
<sequence>MAGGRRNAKSSSFNKHQAHASDDRHTDLPTQPQVIPPKHIPLPDLSPSSDLLFEVDALVLSLCAIAGQYINLYRSVFWLPYSHTDFALNYYLIDPYLLAFCLIMVARRFPIYLLKQMCVVCLPASYHSSCTICFQILTGIVIAPALLFCSYNIIKQHGTLSMLFLVYPFALFLIGLGTKVIKFLELISIPQERQTGARSKHASSVKHQSITHVCSMSADTIREEVDTLKNDFNFRMKQVLFNTFLVVYHASFLPCYFAQPELQYDFFWVTQYGIFTGISTFVMHVSHIFPPRYCDVLHRAALHLGRWQKVELKNVHVPYSIWTESATWNQGALVKHSKELFKAEGISNAAEPGHSGHSRFYILFKNPTFLMRIMFVIQVLLMFILIFVLCQSYTWNELLSIQLLILINCKTLYSVTKVYFVIKKIYHEEKVLISKFCN</sequence>
<feature type="transmembrane region" description="Helical" evidence="7">
    <location>
        <begin position="160"/>
        <end position="181"/>
    </location>
</feature>
<feature type="transmembrane region" description="Helical" evidence="7">
    <location>
        <begin position="369"/>
        <end position="389"/>
    </location>
</feature>
<comment type="similarity">
    <text evidence="2">Belongs to the TMEM39 family.</text>
</comment>
<organism evidence="8">
    <name type="scientific">Parasteatoda tepidariorum</name>
    <name type="common">Common house spider</name>
    <name type="synonym">Achaearanea tepidariorum</name>
    <dbReference type="NCBI Taxonomy" id="114398"/>
    <lineage>
        <taxon>Eukaryota</taxon>
        <taxon>Metazoa</taxon>
        <taxon>Ecdysozoa</taxon>
        <taxon>Arthropoda</taxon>
        <taxon>Chelicerata</taxon>
        <taxon>Arachnida</taxon>
        <taxon>Araneae</taxon>
        <taxon>Araneomorphae</taxon>
        <taxon>Entelegynae</taxon>
        <taxon>Araneoidea</taxon>
        <taxon>Theridiidae</taxon>
        <taxon>Parasteatoda</taxon>
    </lineage>
</organism>
<keyword evidence="5 7" id="KW-0472">Membrane</keyword>
<reference evidence="8" key="1">
    <citation type="journal article" date="2016" name="Mol. Ecol. Resour.">
        <title>Evaluation of the impact of RNA preservation methods of spiders for de novo transcriptome assembly.</title>
        <authorList>
            <person name="Kono N."/>
            <person name="Nakamura H."/>
            <person name="Ito Y."/>
            <person name="Tomita M."/>
            <person name="Arakawa K."/>
        </authorList>
    </citation>
    <scope>NUCLEOTIDE SEQUENCE</scope>
    <source>
        <tissue evidence="8">Whole body</tissue>
    </source>
</reference>
<dbReference type="GO" id="GO:0016020">
    <property type="term" value="C:membrane"/>
    <property type="evidence" value="ECO:0007669"/>
    <property type="project" value="UniProtKB-SubCell"/>
</dbReference>
<comment type="subcellular location">
    <subcellularLocation>
        <location evidence="1">Membrane</location>
        <topology evidence="1">Multi-pass membrane protein</topology>
    </subcellularLocation>
</comment>
<evidence type="ECO:0000256" key="7">
    <source>
        <dbReference type="SAM" id="Phobius"/>
    </source>
</evidence>
<evidence type="ECO:0000256" key="2">
    <source>
        <dbReference type="ARBA" id="ARBA00010737"/>
    </source>
</evidence>
<feature type="transmembrane region" description="Helical" evidence="7">
    <location>
        <begin position="51"/>
        <end position="70"/>
    </location>
</feature>
<protein>
    <submittedName>
        <fullName evidence="8">Transmembrane protein 39A</fullName>
    </submittedName>
</protein>
<evidence type="ECO:0000256" key="3">
    <source>
        <dbReference type="ARBA" id="ARBA00022692"/>
    </source>
</evidence>
<feature type="transmembrane region" description="Helical" evidence="7">
    <location>
        <begin position="130"/>
        <end position="154"/>
    </location>
</feature>